<comment type="caution">
    <text evidence="1">The sequence shown here is derived from an EMBL/GenBank/DDBJ whole genome shotgun (WGS) entry which is preliminary data.</text>
</comment>
<accession>A0AAD1UP34</accession>
<name>A0AAD1UP34_EUPCR</name>
<sequence>MEFNKDGAYQNVFGYYQNIVITNNPVGPSGTIGFLEAHEWKVTVEISEEFKDDSKQVRLYDETPYLSHPFEHCNDDFGIKKEEGSLTISDDEFFHKIESFEFQPNKILVNTIDNVEELDHAKDTLNFIFLKHNKRNLHTSKSIQEIQDQKCVNLRGS</sequence>
<organism evidence="1 2">
    <name type="scientific">Euplotes crassus</name>
    <dbReference type="NCBI Taxonomy" id="5936"/>
    <lineage>
        <taxon>Eukaryota</taxon>
        <taxon>Sar</taxon>
        <taxon>Alveolata</taxon>
        <taxon>Ciliophora</taxon>
        <taxon>Intramacronucleata</taxon>
        <taxon>Spirotrichea</taxon>
        <taxon>Hypotrichia</taxon>
        <taxon>Euplotida</taxon>
        <taxon>Euplotidae</taxon>
        <taxon>Moneuplotes</taxon>
    </lineage>
</organism>
<proteinExistence type="predicted"/>
<evidence type="ECO:0000313" key="1">
    <source>
        <dbReference type="EMBL" id="CAI2370387.1"/>
    </source>
</evidence>
<evidence type="ECO:0000313" key="2">
    <source>
        <dbReference type="Proteomes" id="UP001295684"/>
    </source>
</evidence>
<dbReference type="Proteomes" id="UP001295684">
    <property type="component" value="Unassembled WGS sequence"/>
</dbReference>
<protein>
    <submittedName>
        <fullName evidence="1">Uncharacterized protein</fullName>
    </submittedName>
</protein>
<keyword evidence="2" id="KW-1185">Reference proteome</keyword>
<dbReference type="AlphaFoldDB" id="A0AAD1UP34"/>
<dbReference type="EMBL" id="CAMPGE010011562">
    <property type="protein sequence ID" value="CAI2370387.1"/>
    <property type="molecule type" value="Genomic_DNA"/>
</dbReference>
<reference evidence="1" key="1">
    <citation type="submission" date="2023-07" db="EMBL/GenBank/DDBJ databases">
        <authorList>
            <consortium name="AG Swart"/>
            <person name="Singh M."/>
            <person name="Singh A."/>
            <person name="Seah K."/>
            <person name="Emmerich C."/>
        </authorList>
    </citation>
    <scope>NUCLEOTIDE SEQUENCE</scope>
    <source>
        <strain evidence="1">DP1</strain>
    </source>
</reference>
<gene>
    <name evidence="1" type="ORF">ECRASSUSDP1_LOCUS11699</name>
</gene>